<feature type="region of interest" description="Disordered" evidence="1">
    <location>
        <begin position="752"/>
        <end position="778"/>
    </location>
</feature>
<accession>A0A7W9EE29</accession>
<reference evidence="2 3" key="1">
    <citation type="submission" date="2020-08" db="EMBL/GenBank/DDBJ databases">
        <title>Genomic Encyclopedia of Type Strains, Phase IV (KMG-IV): sequencing the most valuable type-strain genomes for metagenomic binning, comparative biology and taxonomic classification.</title>
        <authorList>
            <person name="Goeker M."/>
        </authorList>
    </citation>
    <scope>NUCLEOTIDE SEQUENCE [LARGE SCALE GENOMIC DNA]</scope>
    <source>
        <strain evidence="2 3">DSM 25079</strain>
    </source>
</reference>
<protein>
    <submittedName>
        <fullName evidence="2">Filamentous hemagglutinin family protein</fullName>
    </submittedName>
</protein>
<dbReference type="RefSeq" id="WP_184017691.1">
    <property type="nucleotide sequence ID" value="NZ_JACIJC010000003.1"/>
</dbReference>
<dbReference type="InterPro" id="IPR011050">
    <property type="entry name" value="Pectin_lyase_fold/virulence"/>
</dbReference>
<gene>
    <name evidence="2" type="ORF">FHS49_001864</name>
</gene>
<dbReference type="Gene3D" id="2.160.20.10">
    <property type="entry name" value="Single-stranded right-handed beta-helix, Pectin lyase-like"/>
    <property type="match status" value="1"/>
</dbReference>
<feature type="region of interest" description="Disordered" evidence="1">
    <location>
        <begin position="1962"/>
        <end position="1991"/>
    </location>
</feature>
<proteinExistence type="predicted"/>
<dbReference type="Proteomes" id="UP000549617">
    <property type="component" value="Unassembled WGS sequence"/>
</dbReference>
<evidence type="ECO:0000256" key="1">
    <source>
        <dbReference type="SAM" id="MobiDB-lite"/>
    </source>
</evidence>
<name>A0A7W9EE29_9SPHN</name>
<dbReference type="SUPFAM" id="SSF51126">
    <property type="entry name" value="Pectin lyase-like"/>
    <property type="match status" value="1"/>
</dbReference>
<dbReference type="EMBL" id="JACIJC010000003">
    <property type="protein sequence ID" value="MBB5685848.1"/>
    <property type="molecule type" value="Genomic_DNA"/>
</dbReference>
<sequence length="1991" mass="192885">MRNAAELEGKAMLNRTPIASAKARQSQRLLTSCAIGLALVAMGRAQAVQAQVLGTGVPVSGASAPANFGSSTAVSVTAPTAIINWTPTDNATNANAPIDFLNAGSSLSFNGSADFTVLNRILPTDTSRPIRIDGNVSSSIVSGSGGNIWFYTPGGMIIGGNARFNVGSLLLSANDIDTTGGLFGPGGEIRFRGTANSQAAIDVQPVIGGTYQVNLTNRNSYFALVAPRVSMAGGAFVNGSTAYVAAEQVDITINQGLFDISVLPGGGTSVTGANALSHTGNRGSGTPIDAADIQRTYMVAVPKNDAITMLVGGTLGHGATGVLVDNGAVILSGGYDIAGGIITDTPDSTIAVDMRLAGGDYFSDVIAHTTGALAAGPRPQSGDPALASDILFRTNATLIGDVSATVEANFGETVTALGSLTVRSGGIASVFADASTTEFGYGSNAGAIAVSGDLNIDASNTGAPNFATGGIGTAAVGGLAQLVIEGGAVTVTGDVEIRSNGIGGDGVGRGGDGTGGTASFAATDGIFSAATLTLDSGGLGGAGVDDAGAGNGGNGGAGRGGIARFVSTDSDFTFGTLLIGADGAGGIGGHAGEFDEFGYGIFTPGGGAGGSGGAGTGGTAFVEINSDESLSDLTINANGFGGTGGFGAIAGLGGNGLGGSGASGGAFLRLNDAALTVTNATIAADAVGGNGGTGYGGAGFVGIGGNGGNATGGSAGIVVTGAAAALTLAPPSLNPSLPNNARISATGLGGAGGSSAQATSGGPFNGPGGGNGGSGTGGTARFSITDGAAFAGANVGLVAEGFGGSATDGIAGPTGGAGGNAGAAIGGTAELALVNARLDRVTPASVNDPVEALDWTVSARAQGGIAGDGGDSVAAGATGGIAGTGGSATGGTAAIRTTSADFRLGAITLGARGSGTLAGLAGAGAVAPPAPLDGQGRGGTALVFNTDGGGLTGPGFRSIDTLAMNANGDLINGNGGTISTILGGTTAITDMASSPGGSVTIGSVTALSEGYLGGAIDPAKGFHLTSQGAPLNITGALTVRTGSDATVDVDGGGTLNVGGALSVTASGDIIVRHANVPAGSVATATITAPNMLFEALDDVTFAPGSILSSTGNIVVRALNGDIAAGELRGANLVSLTALGDITLGNAQVSGVVSAGSSGNPLGGRLELFAGRPSSGFGAFAPGNVTFTGAINTTGSIDVQAGGDIRVVTGANLVSNNLVRFQSGDDIIVETGASVGAASNPLPEFGYGSTGPQSTPGQLIFDAGAITTLAPISGNIPAIIIAGSVSAPNRAVTLNGGAIQADSNPIASRNFYATIRNAPAAGAAANADGGQLRSDCVAGNICLGTLSATNIVRIGPASGTFGLPNAVRFNGQINAADVTIRARDTITFAGQSALPVNIFGANTLFIATQTGNVILEDGTILNGGNVFNLYAGGAITGPGAALRSTGNMALFSGGALDLGSVDVGGALQTVDFNGTITNASALEIADSITIDDLIVRGGAVALIAGNTSAAPASTGDITITNLTTLGDASLRAANGSVVVSRDIDTGGVVTALARTITLATLGDVTIAQATATNGALGITAEGTATFQGIASGASVSVVSGDIVIGTAGRIGTAGTTQFLELRNGDAGRRSYIGGASTTNGYSLSADEMTRLFSNDITVRAPSFSAQGQTSVGSTRPPDVIVGAFTLNAGTNANGAPGNLGTNGTLRIETPGKLRVNGAVSLTGLGTGARFEIAGDDALEVINGAGSIDMRGANNALAGVLELSSDDIIVATQGAITDVGAATTTGAIDTRLALNDGLTSDDGVLRAGGIAVSVTGGFYVQNTGATSTATGAAQYDSRRGFTVGAGGLSIDTAGATSRIVINGRQVNPADGGFFTGLDFVSRVTINDQITGRTGFDAASTINGCIITATGSCVSFQEELPIPTRDVVEKPVNPDEDGFGNNLPTSIIELGDFENFGFEPLIDEPVTGAGNDDFWTPDCEPDANGNCAPPPKDP</sequence>
<comment type="caution">
    <text evidence="2">The sequence shown here is derived from an EMBL/GenBank/DDBJ whole genome shotgun (WGS) entry which is preliminary data.</text>
</comment>
<organism evidence="2 3">
    <name type="scientific">Sphingobium boeckii</name>
    <dbReference type="NCBI Taxonomy" id="1082345"/>
    <lineage>
        <taxon>Bacteria</taxon>
        <taxon>Pseudomonadati</taxon>
        <taxon>Pseudomonadota</taxon>
        <taxon>Alphaproteobacteria</taxon>
        <taxon>Sphingomonadales</taxon>
        <taxon>Sphingomonadaceae</taxon>
        <taxon>Sphingobium</taxon>
    </lineage>
</organism>
<dbReference type="InterPro" id="IPR012334">
    <property type="entry name" value="Pectin_lyas_fold"/>
</dbReference>
<evidence type="ECO:0000313" key="2">
    <source>
        <dbReference type="EMBL" id="MBB5685848.1"/>
    </source>
</evidence>
<keyword evidence="3" id="KW-1185">Reference proteome</keyword>
<feature type="compositionally biased region" description="Gly residues" evidence="1">
    <location>
        <begin position="763"/>
        <end position="778"/>
    </location>
</feature>
<evidence type="ECO:0000313" key="3">
    <source>
        <dbReference type="Proteomes" id="UP000549617"/>
    </source>
</evidence>